<evidence type="ECO:0000313" key="2">
    <source>
        <dbReference type="EMBL" id="KAF3066754.1"/>
    </source>
</evidence>
<organism evidence="2 3">
    <name type="scientific">Trichoderma lentiforme</name>
    <dbReference type="NCBI Taxonomy" id="1567552"/>
    <lineage>
        <taxon>Eukaryota</taxon>
        <taxon>Fungi</taxon>
        <taxon>Dikarya</taxon>
        <taxon>Ascomycota</taxon>
        <taxon>Pezizomycotina</taxon>
        <taxon>Sordariomycetes</taxon>
        <taxon>Hypocreomycetidae</taxon>
        <taxon>Hypocreales</taxon>
        <taxon>Hypocreaceae</taxon>
        <taxon>Trichoderma</taxon>
    </lineage>
</organism>
<name>A0A9P4XBA3_9HYPO</name>
<feature type="compositionally biased region" description="Polar residues" evidence="1">
    <location>
        <begin position="56"/>
        <end position="66"/>
    </location>
</feature>
<keyword evidence="3" id="KW-1185">Reference proteome</keyword>
<feature type="region of interest" description="Disordered" evidence="1">
    <location>
        <begin position="1"/>
        <end position="66"/>
    </location>
</feature>
<reference evidence="2 3" key="1">
    <citation type="submission" date="2018-06" db="EMBL/GenBank/DDBJ databases">
        <title>Genome analysis of cellulolytic fungus Trichoderma lentiforme CFAM-422.</title>
        <authorList>
            <person name="Steindorff A.S."/>
            <person name="Formighieri E.F."/>
            <person name="Midorikawa G.E.O."/>
            <person name="Tamietti M.S."/>
            <person name="Ramos E.Z."/>
            <person name="Silva A.S."/>
            <person name="Bon E.P.S."/>
            <person name="Mendes T.D."/>
            <person name="Damaso M.C.T."/>
            <person name="Favaro L.C.L."/>
        </authorList>
    </citation>
    <scope>NUCLEOTIDE SEQUENCE [LARGE SCALE GENOMIC DNA]</scope>
    <source>
        <strain evidence="2 3">CFAM-422</strain>
    </source>
</reference>
<feature type="compositionally biased region" description="Polar residues" evidence="1">
    <location>
        <begin position="25"/>
        <end position="49"/>
    </location>
</feature>
<gene>
    <name evidence="2" type="ORF">CFAM422_008904</name>
</gene>
<accession>A0A9P4XBA3</accession>
<protein>
    <submittedName>
        <fullName evidence="2">Uncharacterized protein</fullName>
    </submittedName>
</protein>
<comment type="caution">
    <text evidence="2">The sequence shown here is derived from an EMBL/GenBank/DDBJ whole genome shotgun (WGS) entry which is preliminary data.</text>
</comment>
<proteinExistence type="predicted"/>
<dbReference type="EMBL" id="QLNT01000016">
    <property type="protein sequence ID" value="KAF3066754.1"/>
    <property type="molecule type" value="Genomic_DNA"/>
</dbReference>
<sequence>MPRLRPQNPEPPPPAQPPGSGSLPSVPQTHPSSGPETRNVGTAHPQSQHGAIRFTYSLTQHGTIRR</sequence>
<evidence type="ECO:0000313" key="3">
    <source>
        <dbReference type="Proteomes" id="UP000801864"/>
    </source>
</evidence>
<feature type="compositionally biased region" description="Pro residues" evidence="1">
    <location>
        <begin position="8"/>
        <end position="17"/>
    </location>
</feature>
<dbReference type="Proteomes" id="UP000801864">
    <property type="component" value="Unassembled WGS sequence"/>
</dbReference>
<evidence type="ECO:0000256" key="1">
    <source>
        <dbReference type="SAM" id="MobiDB-lite"/>
    </source>
</evidence>
<dbReference type="AlphaFoldDB" id="A0A9P4XBA3"/>